<dbReference type="InterPro" id="IPR007597">
    <property type="entry name" value="CheC"/>
</dbReference>
<dbReference type="GO" id="GO:0006935">
    <property type="term" value="P:chemotaxis"/>
    <property type="evidence" value="ECO:0007669"/>
    <property type="project" value="UniProtKB-KW"/>
</dbReference>
<reference evidence="4 5" key="1">
    <citation type="submission" date="2015-09" db="EMBL/GenBank/DDBJ databases">
        <title>Genome sequence of Oxobacter pfennigii DSM 3222.</title>
        <authorList>
            <person name="Poehlein A."/>
            <person name="Bengelsdorf F.R."/>
            <person name="Schiel-Bengelsdorf B."/>
            <person name="Duerre P."/>
            <person name="Daniel R."/>
        </authorList>
    </citation>
    <scope>NUCLEOTIDE SEQUENCE [LARGE SCALE GENOMIC DNA]</scope>
    <source>
        <strain evidence="4 5">DSM 3222</strain>
    </source>
</reference>
<keyword evidence="5" id="KW-1185">Reference proteome</keyword>
<dbReference type="PATRIC" id="fig|36849.3.peg.1833"/>
<dbReference type="OrthoDB" id="9812187at2"/>
<dbReference type="Gene3D" id="3.40.1550.10">
    <property type="entry name" value="CheC-like"/>
    <property type="match status" value="1"/>
</dbReference>
<dbReference type="GO" id="GO:0016787">
    <property type="term" value="F:hydrolase activity"/>
    <property type="evidence" value="ECO:0007669"/>
    <property type="project" value="UniProtKB-KW"/>
</dbReference>
<gene>
    <name evidence="4" type="primary">cheC</name>
    <name evidence="4" type="ORF">OXPF_17400</name>
</gene>
<dbReference type="STRING" id="36849.OXPF_17400"/>
<dbReference type="SUPFAM" id="SSF103039">
    <property type="entry name" value="CheC-like"/>
    <property type="match status" value="1"/>
</dbReference>
<protein>
    <submittedName>
        <fullName evidence="4">CheY-P phosphatase CheC</fullName>
        <ecNumber evidence="4">3.-.-.-</ecNumber>
    </submittedName>
</protein>
<feature type="domain" description="CheC-like protein" evidence="3">
    <location>
        <begin position="107"/>
        <end position="142"/>
    </location>
</feature>
<feature type="domain" description="CheC-like protein" evidence="3">
    <location>
        <begin position="10"/>
        <end position="44"/>
    </location>
</feature>
<evidence type="ECO:0000313" key="4">
    <source>
        <dbReference type="EMBL" id="KPU44654.1"/>
    </source>
</evidence>
<dbReference type="AlphaFoldDB" id="A0A0P8YY18"/>
<dbReference type="PANTHER" id="PTHR43693">
    <property type="entry name" value="PROTEIN PHOSPHATASE CHEZ"/>
    <property type="match status" value="1"/>
</dbReference>
<comment type="caution">
    <text evidence="4">The sequence shown here is derived from an EMBL/GenBank/DDBJ whole genome shotgun (WGS) entry which is preliminary data.</text>
</comment>
<dbReference type="InterPro" id="IPR028976">
    <property type="entry name" value="CheC-like_sf"/>
</dbReference>
<keyword evidence="2 4" id="KW-0378">Hydrolase</keyword>
<dbReference type="CDD" id="cd17909">
    <property type="entry name" value="CheC_ClassI"/>
    <property type="match status" value="1"/>
</dbReference>
<organism evidence="4 5">
    <name type="scientific">Oxobacter pfennigii</name>
    <dbReference type="NCBI Taxonomy" id="36849"/>
    <lineage>
        <taxon>Bacteria</taxon>
        <taxon>Bacillati</taxon>
        <taxon>Bacillota</taxon>
        <taxon>Clostridia</taxon>
        <taxon>Eubacteriales</taxon>
        <taxon>Clostridiaceae</taxon>
        <taxon>Oxobacter</taxon>
    </lineage>
</organism>
<evidence type="ECO:0000256" key="2">
    <source>
        <dbReference type="ARBA" id="ARBA00022801"/>
    </source>
</evidence>
<proteinExistence type="predicted"/>
<name>A0A0P8YY18_9CLOT</name>
<evidence type="ECO:0000256" key="1">
    <source>
        <dbReference type="ARBA" id="ARBA00022500"/>
    </source>
</evidence>
<dbReference type="RefSeq" id="WP_054874793.1">
    <property type="nucleotide sequence ID" value="NZ_LKET01000029.1"/>
</dbReference>
<accession>A0A0P8YY18</accession>
<keyword evidence="1" id="KW-0145">Chemotaxis</keyword>
<dbReference type="Proteomes" id="UP000050326">
    <property type="component" value="Unassembled WGS sequence"/>
</dbReference>
<dbReference type="EC" id="3.-.-.-" evidence="4"/>
<dbReference type="Pfam" id="PF04509">
    <property type="entry name" value="CheC"/>
    <property type="match status" value="2"/>
</dbReference>
<dbReference type="PANTHER" id="PTHR43693:SF1">
    <property type="entry name" value="PROTEIN PHOSPHATASE CHEZ"/>
    <property type="match status" value="1"/>
</dbReference>
<dbReference type="InterPro" id="IPR050992">
    <property type="entry name" value="CheZ_family_phosphatases"/>
</dbReference>
<dbReference type="EMBL" id="LKET01000029">
    <property type="protein sequence ID" value="KPU44654.1"/>
    <property type="molecule type" value="Genomic_DNA"/>
</dbReference>
<evidence type="ECO:0000259" key="3">
    <source>
        <dbReference type="Pfam" id="PF04509"/>
    </source>
</evidence>
<evidence type="ECO:0000313" key="5">
    <source>
        <dbReference type="Proteomes" id="UP000050326"/>
    </source>
</evidence>
<sequence length="201" mass="22170">MNYKDLTELQLDALREIGNIGAGNAATALSQMIQKRIDMSVPQVDILTIEDIVSKIGSEEEMVIAVVLRVLGDAPGNVMFLLTMESGYRLLELLIGGKVEGELNEYQLSAFQEIGNILTGAYLNSLVKLTGLTMISSVPAVSNDMLYPLMTTAFIESGQYDEYILSIDAKFLEGDKHIDGHFFYIPRPGSLEKLMERLGLM</sequence>